<evidence type="ECO:0000256" key="1">
    <source>
        <dbReference type="SAM" id="MobiDB-lite"/>
    </source>
</evidence>
<proteinExistence type="predicted"/>
<dbReference type="AlphaFoldDB" id="A0A0A8Z7Q3"/>
<evidence type="ECO:0000313" key="2">
    <source>
        <dbReference type="EMBL" id="JAD32775.1"/>
    </source>
</evidence>
<feature type="region of interest" description="Disordered" evidence="1">
    <location>
        <begin position="1"/>
        <end position="21"/>
    </location>
</feature>
<dbReference type="EMBL" id="GBRH01265120">
    <property type="protein sequence ID" value="JAD32775.1"/>
    <property type="molecule type" value="Transcribed_RNA"/>
</dbReference>
<accession>A0A0A8Z7Q3</accession>
<protein>
    <submittedName>
        <fullName evidence="2">Uncharacterized protein</fullName>
    </submittedName>
</protein>
<organism evidence="2">
    <name type="scientific">Arundo donax</name>
    <name type="common">Giant reed</name>
    <name type="synonym">Donax arundinaceus</name>
    <dbReference type="NCBI Taxonomy" id="35708"/>
    <lineage>
        <taxon>Eukaryota</taxon>
        <taxon>Viridiplantae</taxon>
        <taxon>Streptophyta</taxon>
        <taxon>Embryophyta</taxon>
        <taxon>Tracheophyta</taxon>
        <taxon>Spermatophyta</taxon>
        <taxon>Magnoliopsida</taxon>
        <taxon>Liliopsida</taxon>
        <taxon>Poales</taxon>
        <taxon>Poaceae</taxon>
        <taxon>PACMAD clade</taxon>
        <taxon>Arundinoideae</taxon>
        <taxon>Arundineae</taxon>
        <taxon>Arundo</taxon>
    </lineage>
</organism>
<sequence length="33" mass="3824">MERSAETCQGRSSPWLSSKPITSMTNNFLHLWQ</sequence>
<reference evidence="2" key="1">
    <citation type="submission" date="2014-09" db="EMBL/GenBank/DDBJ databases">
        <authorList>
            <person name="Magalhaes I.L.F."/>
            <person name="Oliveira U."/>
            <person name="Santos F.R."/>
            <person name="Vidigal T.H.D.A."/>
            <person name="Brescovit A.D."/>
            <person name="Santos A.J."/>
        </authorList>
    </citation>
    <scope>NUCLEOTIDE SEQUENCE</scope>
    <source>
        <tissue evidence="2">Shoot tissue taken approximately 20 cm above the soil surface</tissue>
    </source>
</reference>
<name>A0A0A8Z7Q3_ARUDO</name>
<reference evidence="2" key="2">
    <citation type="journal article" date="2015" name="Data Brief">
        <title>Shoot transcriptome of the giant reed, Arundo donax.</title>
        <authorList>
            <person name="Barrero R.A."/>
            <person name="Guerrero F.D."/>
            <person name="Moolhuijzen P."/>
            <person name="Goolsby J.A."/>
            <person name="Tidwell J."/>
            <person name="Bellgard S.E."/>
            <person name="Bellgard M.I."/>
        </authorList>
    </citation>
    <scope>NUCLEOTIDE SEQUENCE</scope>
    <source>
        <tissue evidence="2">Shoot tissue taken approximately 20 cm above the soil surface</tissue>
    </source>
</reference>